<dbReference type="PANTHER" id="PTHR31984:SF17">
    <property type="entry name" value="TRANSCRIPTIONAL REGULATOR"/>
    <property type="match status" value="1"/>
</dbReference>
<keyword evidence="3" id="KW-1185">Reference proteome</keyword>
<dbReference type="Gene3D" id="3.40.1740.10">
    <property type="entry name" value="VC0467-like"/>
    <property type="match status" value="1"/>
</dbReference>
<evidence type="ECO:0000313" key="2">
    <source>
        <dbReference type="EMBL" id="GMH77808.1"/>
    </source>
</evidence>
<dbReference type="SUPFAM" id="SSF143456">
    <property type="entry name" value="VC0467-like"/>
    <property type="match status" value="1"/>
</dbReference>
<dbReference type="EMBL" id="BRXY01000213">
    <property type="protein sequence ID" value="GMH77808.1"/>
    <property type="molecule type" value="Genomic_DNA"/>
</dbReference>
<dbReference type="Proteomes" id="UP001165085">
    <property type="component" value="Unassembled WGS sequence"/>
</dbReference>
<feature type="signal peptide" evidence="1">
    <location>
        <begin position="1"/>
        <end position="20"/>
    </location>
</feature>
<feature type="chain" id="PRO_5040991164" evidence="1">
    <location>
        <begin position="21"/>
        <end position="313"/>
    </location>
</feature>
<organism evidence="2 3">
    <name type="scientific">Triparma strigata</name>
    <dbReference type="NCBI Taxonomy" id="1606541"/>
    <lineage>
        <taxon>Eukaryota</taxon>
        <taxon>Sar</taxon>
        <taxon>Stramenopiles</taxon>
        <taxon>Ochrophyta</taxon>
        <taxon>Bolidophyceae</taxon>
        <taxon>Parmales</taxon>
        <taxon>Triparmaceae</taxon>
        <taxon>Triparma</taxon>
    </lineage>
</organism>
<dbReference type="Pfam" id="PF02622">
    <property type="entry name" value="DUF179"/>
    <property type="match status" value="1"/>
</dbReference>
<dbReference type="PANTHER" id="PTHR31984">
    <property type="entry name" value="TRANSPORTER, PUTATIVE (DUF179)-RELATED"/>
    <property type="match status" value="1"/>
</dbReference>
<evidence type="ECO:0000256" key="1">
    <source>
        <dbReference type="SAM" id="SignalP"/>
    </source>
</evidence>
<dbReference type="OrthoDB" id="272750at2759"/>
<name>A0A9W7EGB4_9STRA</name>
<accession>A0A9W7EGB4</accession>
<dbReference type="InterPro" id="IPR003774">
    <property type="entry name" value="AlgH-like"/>
</dbReference>
<proteinExistence type="predicted"/>
<keyword evidence="1" id="KW-0732">Signal</keyword>
<dbReference type="AlphaFoldDB" id="A0A9W7EGB4"/>
<comment type="caution">
    <text evidence="2">The sequence shown here is derived from an EMBL/GenBank/DDBJ whole genome shotgun (WGS) entry which is preliminary data.</text>
</comment>
<gene>
    <name evidence="2" type="ORF">TrST_g13878</name>
</gene>
<protein>
    <submittedName>
        <fullName evidence="2">Uncharacterized protein</fullName>
    </submittedName>
</protein>
<reference evidence="3" key="1">
    <citation type="journal article" date="2023" name="Commun. Biol.">
        <title>Genome analysis of Parmales, the sister group of diatoms, reveals the evolutionary specialization of diatoms from phago-mixotrophs to photoautotrophs.</title>
        <authorList>
            <person name="Ban H."/>
            <person name="Sato S."/>
            <person name="Yoshikawa S."/>
            <person name="Yamada K."/>
            <person name="Nakamura Y."/>
            <person name="Ichinomiya M."/>
            <person name="Sato N."/>
            <person name="Blanc-Mathieu R."/>
            <person name="Endo H."/>
            <person name="Kuwata A."/>
            <person name="Ogata H."/>
        </authorList>
    </citation>
    <scope>NUCLEOTIDE SEQUENCE [LARGE SCALE GENOMIC DNA]</scope>
    <source>
        <strain evidence="3">NIES 3701</strain>
    </source>
</reference>
<sequence length="313" mass="33883">MKTKFLQLWLSLVFFSGLSGTVPFAMGFQTLLSPVGVYDIATRLRYTSPDDMELGGIGDDWRTFRAKLVAQERLVEKVQKVQRGKVRRARFPNFFKDAQDTEEVEEGVDFGGEGSLGGGAGLIGETWAHELTSVERGSVLLANENLGGVFMQTVVLILDVKEGGGGATGVVVNRPLQGNLREVAKRGGNVNVASGMQSAFASSRVTFGGPVKPEELAVLHSNPLATGAKEITPGVFCGGSESLRSRFRGTKALFARGHSLWVPGQLERELDRGVWYVASASSNYILRHTQGGKLADQEEDCLWSDIMKDLKSA</sequence>
<evidence type="ECO:0000313" key="3">
    <source>
        <dbReference type="Proteomes" id="UP001165085"/>
    </source>
</evidence>